<dbReference type="EMBL" id="LHUR01000021">
    <property type="protein sequence ID" value="KOA20016.1"/>
    <property type="molecule type" value="Genomic_DNA"/>
</dbReference>
<keyword evidence="1" id="KW-1133">Transmembrane helix</keyword>
<dbReference type="STRING" id="36844.SAMN04488501_11255"/>
<keyword evidence="1" id="KW-0812">Transmembrane</keyword>
<proteinExistence type="predicted"/>
<name>A0A0L6ZAL3_9CLOT</name>
<reference evidence="3" key="1">
    <citation type="submission" date="2015-08" db="EMBL/GenBank/DDBJ databases">
        <title>Genome sequence of the strict anaerobe Clostridium homopropionicum LuHBu1 (DSM 5847T).</title>
        <authorList>
            <person name="Poehlein A."/>
            <person name="Beck M."/>
            <person name="Schiel-Bengelsdorf B."/>
            <person name="Bengelsdorf F.R."/>
            <person name="Daniel R."/>
            <person name="Duerre P."/>
        </authorList>
    </citation>
    <scope>NUCLEOTIDE SEQUENCE [LARGE SCALE GENOMIC DNA]</scope>
    <source>
        <strain evidence="3">DSM 5847</strain>
    </source>
</reference>
<gene>
    <name evidence="2" type="ORF">CLHOM_15810</name>
</gene>
<dbReference type="RefSeq" id="WP_139205662.1">
    <property type="nucleotide sequence ID" value="NZ_LHUR01000021.1"/>
</dbReference>
<comment type="caution">
    <text evidence="2">The sequence shown here is derived from an EMBL/GenBank/DDBJ whole genome shotgun (WGS) entry which is preliminary data.</text>
</comment>
<dbReference type="Proteomes" id="UP000037043">
    <property type="component" value="Unassembled WGS sequence"/>
</dbReference>
<evidence type="ECO:0000256" key="1">
    <source>
        <dbReference type="SAM" id="Phobius"/>
    </source>
</evidence>
<feature type="transmembrane region" description="Helical" evidence="1">
    <location>
        <begin position="7"/>
        <end position="27"/>
    </location>
</feature>
<dbReference type="AlphaFoldDB" id="A0A0L6ZAL3"/>
<organism evidence="2 3">
    <name type="scientific">Clostridium homopropionicum DSM 5847</name>
    <dbReference type="NCBI Taxonomy" id="1121318"/>
    <lineage>
        <taxon>Bacteria</taxon>
        <taxon>Bacillati</taxon>
        <taxon>Bacillota</taxon>
        <taxon>Clostridia</taxon>
        <taxon>Eubacteriales</taxon>
        <taxon>Clostridiaceae</taxon>
        <taxon>Clostridium</taxon>
    </lineage>
</organism>
<protein>
    <submittedName>
        <fullName evidence="2">Uncharacterized protein</fullName>
    </submittedName>
</protein>
<dbReference type="PATRIC" id="fig|1121318.3.peg.1590"/>
<accession>A0A0L6ZAL3</accession>
<sequence>MHKYKKLMFFAAVLIVTVTGFIFSGMITNSTKVVLNETNINQNKTDENSPSIERVANLVKNFGSKLQLVSLLAPEDILKKSMKENYGSLVSEALIEKWIKDPLNAPGRLTSSPWPDRIEIISILELSKDTYEVKGEIIEVTSQEKGTPKAAAKRPIKLIVKNENGWLIEDVILSPYE</sequence>
<evidence type="ECO:0000313" key="2">
    <source>
        <dbReference type="EMBL" id="KOA20016.1"/>
    </source>
</evidence>
<evidence type="ECO:0000313" key="3">
    <source>
        <dbReference type="Proteomes" id="UP000037043"/>
    </source>
</evidence>
<keyword evidence="3" id="KW-1185">Reference proteome</keyword>
<keyword evidence="1" id="KW-0472">Membrane</keyword>